<reference evidence="2" key="1">
    <citation type="journal article" date="2023" name="G3 (Bethesda)">
        <title>A reference genome for the long-term kleptoplast-retaining sea slug Elysia crispata morphotype clarki.</title>
        <authorList>
            <person name="Eastman K.E."/>
            <person name="Pendleton A.L."/>
            <person name="Shaikh M.A."/>
            <person name="Suttiyut T."/>
            <person name="Ogas R."/>
            <person name="Tomko P."/>
            <person name="Gavelis G."/>
            <person name="Widhalm J.R."/>
            <person name="Wisecaver J.H."/>
        </authorList>
    </citation>
    <scope>NUCLEOTIDE SEQUENCE</scope>
    <source>
        <strain evidence="2">ECLA1</strain>
    </source>
</reference>
<protein>
    <submittedName>
        <fullName evidence="2">Uncharacterized protein</fullName>
    </submittedName>
</protein>
<evidence type="ECO:0000256" key="1">
    <source>
        <dbReference type="SAM" id="MobiDB-lite"/>
    </source>
</evidence>
<keyword evidence="3" id="KW-1185">Reference proteome</keyword>
<sequence>MYNFTVVDCREDGALTRENVFIYTWKENGNPKNSSACASAVFHALRKIDMTGIDSVRLVSDACCGQNKNSTFLYMAGHWLSKHVPRDLKRIEMAFPVRGHSFFPCDRVFGVLEKQLRLKERIYDPKEYIEIYKRQGTVFVAGEDWDVLDFKEVSDRTLKKPLPIKIQDNKRFFIAKGKAVTVQAEPNYCNMINEPHIITKKGMSFSKNPVYVEQGVGISEAKRADMKKLMQEHASVGWETDQRIQSLATPSSSGKGFKSCQAYSKAVNCIIDHLPTSPSKKPLAFRDVAKKFGINLDEKFRATVSGSQSPTLPQETIDIVSSFFERSDVVWTAPGMRDEVTLWEGCEKKKMRKYYLTKPTNSFKLHILTCETSQPSPDPHPQKEPGSPGLFDEDEDDALGVTFTEDISGFVLPDARGETCLTYHRGVPCQSAHANCLKASHATHNLSLQ</sequence>
<dbReference type="EMBL" id="JAWDGP010006106">
    <property type="protein sequence ID" value="KAK3747157.1"/>
    <property type="molecule type" value="Genomic_DNA"/>
</dbReference>
<organism evidence="2 3">
    <name type="scientific">Elysia crispata</name>
    <name type="common">lettuce slug</name>
    <dbReference type="NCBI Taxonomy" id="231223"/>
    <lineage>
        <taxon>Eukaryota</taxon>
        <taxon>Metazoa</taxon>
        <taxon>Spiralia</taxon>
        <taxon>Lophotrochozoa</taxon>
        <taxon>Mollusca</taxon>
        <taxon>Gastropoda</taxon>
        <taxon>Heterobranchia</taxon>
        <taxon>Euthyneura</taxon>
        <taxon>Panpulmonata</taxon>
        <taxon>Sacoglossa</taxon>
        <taxon>Placobranchoidea</taxon>
        <taxon>Plakobranchidae</taxon>
        <taxon>Elysia</taxon>
    </lineage>
</organism>
<dbReference type="AlphaFoldDB" id="A0AAE0YKC6"/>
<dbReference type="Proteomes" id="UP001283361">
    <property type="component" value="Unassembled WGS sequence"/>
</dbReference>
<evidence type="ECO:0000313" key="2">
    <source>
        <dbReference type="EMBL" id="KAK3747157.1"/>
    </source>
</evidence>
<name>A0AAE0YKC6_9GAST</name>
<comment type="caution">
    <text evidence="2">The sequence shown here is derived from an EMBL/GenBank/DDBJ whole genome shotgun (WGS) entry which is preliminary data.</text>
</comment>
<accession>A0AAE0YKC6</accession>
<gene>
    <name evidence="2" type="ORF">RRG08_035703</name>
</gene>
<evidence type="ECO:0000313" key="3">
    <source>
        <dbReference type="Proteomes" id="UP001283361"/>
    </source>
</evidence>
<feature type="region of interest" description="Disordered" evidence="1">
    <location>
        <begin position="371"/>
        <end position="395"/>
    </location>
</feature>
<proteinExistence type="predicted"/>